<comment type="caution">
    <text evidence="11">The sequence shown here is derived from an EMBL/GenBank/DDBJ whole genome shotgun (WGS) entry which is preliminary data.</text>
</comment>
<dbReference type="SUPFAM" id="SSF51366">
    <property type="entry name" value="Ribulose-phoshate binding barrel"/>
    <property type="match status" value="1"/>
</dbReference>
<evidence type="ECO:0000256" key="6">
    <source>
        <dbReference type="ARBA" id="ARBA00022822"/>
    </source>
</evidence>
<organism evidence="11 12">
    <name type="scientific">Paenibacillus solani</name>
    <dbReference type="NCBI Taxonomy" id="1705565"/>
    <lineage>
        <taxon>Bacteria</taxon>
        <taxon>Bacillati</taxon>
        <taxon>Bacillota</taxon>
        <taxon>Bacilli</taxon>
        <taxon>Bacillales</taxon>
        <taxon>Paenibacillaceae</taxon>
        <taxon>Paenibacillus</taxon>
    </lineage>
</organism>
<dbReference type="OrthoDB" id="9786954at2"/>
<keyword evidence="8 9" id="KW-0413">Isomerase</keyword>
<reference evidence="12" key="1">
    <citation type="submission" date="2015-08" db="EMBL/GenBank/DDBJ databases">
        <title>Genome sequencing project for genomic taxonomy and phylogenomics of Bacillus-like bacteria.</title>
        <authorList>
            <person name="Liu B."/>
            <person name="Wang J."/>
            <person name="Zhu Y."/>
            <person name="Liu G."/>
            <person name="Chen Q."/>
            <person name="Chen Z."/>
            <person name="Lan J."/>
            <person name="Che J."/>
            <person name="Ge C."/>
            <person name="Shi H."/>
            <person name="Pan Z."/>
            <person name="Liu X."/>
        </authorList>
    </citation>
    <scope>NUCLEOTIDE SEQUENCE [LARGE SCALE GENOMIC DNA]</scope>
    <source>
        <strain evidence="12">FJAT-22460</strain>
    </source>
</reference>
<dbReference type="HAMAP" id="MF_00135">
    <property type="entry name" value="PRAI"/>
    <property type="match status" value="1"/>
</dbReference>
<evidence type="ECO:0000256" key="3">
    <source>
        <dbReference type="ARBA" id="ARBA00012572"/>
    </source>
</evidence>
<dbReference type="PANTHER" id="PTHR42894">
    <property type="entry name" value="N-(5'-PHOSPHORIBOSYL)ANTHRANILATE ISOMERASE"/>
    <property type="match status" value="1"/>
</dbReference>
<comment type="pathway">
    <text evidence="2 9">Amino-acid biosynthesis; L-tryptophan biosynthesis; L-tryptophan from chorismate: step 3/5.</text>
</comment>
<dbReference type="CDD" id="cd00405">
    <property type="entry name" value="PRAI"/>
    <property type="match status" value="1"/>
</dbReference>
<evidence type="ECO:0000259" key="10">
    <source>
        <dbReference type="Pfam" id="PF00697"/>
    </source>
</evidence>
<dbReference type="AlphaFoldDB" id="A0A0M1P2P4"/>
<dbReference type="InterPro" id="IPR044643">
    <property type="entry name" value="TrpF_fam"/>
</dbReference>
<keyword evidence="5 9" id="KW-0028">Amino-acid biosynthesis</keyword>
<evidence type="ECO:0000256" key="5">
    <source>
        <dbReference type="ARBA" id="ARBA00022605"/>
    </source>
</evidence>
<comment type="catalytic activity">
    <reaction evidence="1 9">
        <text>N-(5-phospho-beta-D-ribosyl)anthranilate = 1-(2-carboxyphenylamino)-1-deoxy-D-ribulose 5-phosphate</text>
        <dbReference type="Rhea" id="RHEA:21540"/>
        <dbReference type="ChEBI" id="CHEBI:18277"/>
        <dbReference type="ChEBI" id="CHEBI:58613"/>
        <dbReference type="EC" id="5.3.1.24"/>
    </reaction>
</comment>
<keyword evidence="12" id="KW-1185">Reference proteome</keyword>
<dbReference type="RefSeq" id="WP_054401663.1">
    <property type="nucleotide sequence ID" value="NZ_LIUT01000001.1"/>
</dbReference>
<dbReference type="InterPro" id="IPR013785">
    <property type="entry name" value="Aldolase_TIM"/>
</dbReference>
<dbReference type="GO" id="GO:0004640">
    <property type="term" value="F:phosphoribosylanthranilate isomerase activity"/>
    <property type="evidence" value="ECO:0007669"/>
    <property type="project" value="UniProtKB-UniRule"/>
</dbReference>
<dbReference type="UniPathway" id="UPA00035">
    <property type="reaction ID" value="UER00042"/>
</dbReference>
<dbReference type="Gene3D" id="3.20.20.70">
    <property type="entry name" value="Aldolase class I"/>
    <property type="match status" value="1"/>
</dbReference>
<dbReference type="GO" id="GO:0000162">
    <property type="term" value="P:L-tryptophan biosynthetic process"/>
    <property type="evidence" value="ECO:0007669"/>
    <property type="project" value="UniProtKB-UniRule"/>
</dbReference>
<proteinExistence type="inferred from homology"/>
<evidence type="ECO:0000313" key="11">
    <source>
        <dbReference type="EMBL" id="KOR88751.1"/>
    </source>
</evidence>
<gene>
    <name evidence="9" type="primary">trpF</name>
    <name evidence="11" type="ORF">AM231_05940</name>
</gene>
<evidence type="ECO:0000256" key="8">
    <source>
        <dbReference type="ARBA" id="ARBA00023235"/>
    </source>
</evidence>
<evidence type="ECO:0000256" key="7">
    <source>
        <dbReference type="ARBA" id="ARBA00023141"/>
    </source>
</evidence>
<comment type="similarity">
    <text evidence="9">Belongs to the TrpF family.</text>
</comment>
<evidence type="ECO:0000256" key="9">
    <source>
        <dbReference type="HAMAP-Rule" id="MF_00135"/>
    </source>
</evidence>
<dbReference type="PANTHER" id="PTHR42894:SF1">
    <property type="entry name" value="N-(5'-PHOSPHORIBOSYL)ANTHRANILATE ISOMERASE"/>
    <property type="match status" value="1"/>
</dbReference>
<feature type="domain" description="N-(5'phosphoribosyl) anthranilate isomerase (PRAI)" evidence="10">
    <location>
        <begin position="6"/>
        <end position="219"/>
    </location>
</feature>
<dbReference type="EC" id="5.3.1.24" evidence="3 9"/>
<dbReference type="Proteomes" id="UP000036932">
    <property type="component" value="Unassembled WGS sequence"/>
</dbReference>
<protein>
    <recommendedName>
        <fullName evidence="4 9">N-(5'-phosphoribosyl)anthranilate isomerase</fullName>
        <shortName evidence="9">PRAI</shortName>
        <ecNumber evidence="3 9">5.3.1.24</ecNumber>
    </recommendedName>
</protein>
<dbReference type="InterPro" id="IPR011060">
    <property type="entry name" value="RibuloseP-bd_barrel"/>
</dbReference>
<evidence type="ECO:0000256" key="2">
    <source>
        <dbReference type="ARBA" id="ARBA00004664"/>
    </source>
</evidence>
<dbReference type="InterPro" id="IPR001240">
    <property type="entry name" value="PRAI_dom"/>
</dbReference>
<evidence type="ECO:0000256" key="4">
    <source>
        <dbReference type="ARBA" id="ARBA00022272"/>
    </source>
</evidence>
<sequence length="224" mass="24745">MMTTALKICGLQSVEVLKSMINLPVDYIGFVFAKSRRQVSPQQAAGMLQVLQEWEIDKIPSAVGVFVNPDLEELEVLLQEAKLDVVQLHGQESPQFCREVKERFPVSVFKAVSIESERPEMERLSALQSYAGCIDGLLIDTYDPVYGGGSGRTFAWDLIPPYQQWAKQQGIPLFVAGGLDSDNVTQLMDQYAPYGVDVSSGVESAPGVKDINKVTEFVERVKGI</sequence>
<evidence type="ECO:0000313" key="12">
    <source>
        <dbReference type="Proteomes" id="UP000036932"/>
    </source>
</evidence>
<dbReference type="Pfam" id="PF00697">
    <property type="entry name" value="PRAI"/>
    <property type="match status" value="1"/>
</dbReference>
<evidence type="ECO:0000256" key="1">
    <source>
        <dbReference type="ARBA" id="ARBA00001164"/>
    </source>
</evidence>
<keyword evidence="7 9" id="KW-0057">Aromatic amino acid biosynthesis</keyword>
<keyword evidence="6 9" id="KW-0822">Tryptophan biosynthesis</keyword>
<accession>A0A0M1P2P4</accession>
<name>A0A0M1P2P4_9BACL</name>
<dbReference type="PATRIC" id="fig|1705565.3.peg.3085"/>
<dbReference type="EMBL" id="LIUT01000001">
    <property type="protein sequence ID" value="KOR88751.1"/>
    <property type="molecule type" value="Genomic_DNA"/>
</dbReference>